<dbReference type="AlphaFoldDB" id="A0AAE1BCG6"/>
<evidence type="ECO:0000313" key="3">
    <source>
        <dbReference type="Proteomes" id="UP001283361"/>
    </source>
</evidence>
<gene>
    <name evidence="2" type="ORF">RRG08_001984</name>
</gene>
<keyword evidence="1" id="KW-0732">Signal</keyword>
<protein>
    <recommendedName>
        <fullName evidence="4">Secreted protein</fullName>
    </recommendedName>
</protein>
<dbReference type="EMBL" id="JAWDGP010000218">
    <property type="protein sequence ID" value="KAK3802722.1"/>
    <property type="molecule type" value="Genomic_DNA"/>
</dbReference>
<sequence>MTISRSKSISIGACGHLAILLLPPTPADTPEDYRYHQDHVSCNISSVSVLNRLLFSPACSSSCHEASCIRIPIRDRSPLALR</sequence>
<keyword evidence="3" id="KW-1185">Reference proteome</keyword>
<evidence type="ECO:0008006" key="4">
    <source>
        <dbReference type="Google" id="ProtNLM"/>
    </source>
</evidence>
<feature type="chain" id="PRO_5042191302" description="Secreted protein" evidence="1">
    <location>
        <begin position="28"/>
        <end position="82"/>
    </location>
</feature>
<reference evidence="2" key="1">
    <citation type="journal article" date="2023" name="G3 (Bethesda)">
        <title>A reference genome for the long-term kleptoplast-retaining sea slug Elysia crispata morphotype clarki.</title>
        <authorList>
            <person name="Eastman K.E."/>
            <person name="Pendleton A.L."/>
            <person name="Shaikh M.A."/>
            <person name="Suttiyut T."/>
            <person name="Ogas R."/>
            <person name="Tomko P."/>
            <person name="Gavelis G."/>
            <person name="Widhalm J.R."/>
            <person name="Wisecaver J.H."/>
        </authorList>
    </citation>
    <scope>NUCLEOTIDE SEQUENCE</scope>
    <source>
        <strain evidence="2">ECLA1</strain>
    </source>
</reference>
<organism evidence="2 3">
    <name type="scientific">Elysia crispata</name>
    <name type="common">lettuce slug</name>
    <dbReference type="NCBI Taxonomy" id="231223"/>
    <lineage>
        <taxon>Eukaryota</taxon>
        <taxon>Metazoa</taxon>
        <taxon>Spiralia</taxon>
        <taxon>Lophotrochozoa</taxon>
        <taxon>Mollusca</taxon>
        <taxon>Gastropoda</taxon>
        <taxon>Heterobranchia</taxon>
        <taxon>Euthyneura</taxon>
        <taxon>Panpulmonata</taxon>
        <taxon>Sacoglossa</taxon>
        <taxon>Placobranchoidea</taxon>
        <taxon>Plakobranchidae</taxon>
        <taxon>Elysia</taxon>
    </lineage>
</organism>
<proteinExistence type="predicted"/>
<evidence type="ECO:0000256" key="1">
    <source>
        <dbReference type="SAM" id="SignalP"/>
    </source>
</evidence>
<evidence type="ECO:0000313" key="2">
    <source>
        <dbReference type="EMBL" id="KAK3802722.1"/>
    </source>
</evidence>
<dbReference type="Proteomes" id="UP001283361">
    <property type="component" value="Unassembled WGS sequence"/>
</dbReference>
<feature type="signal peptide" evidence="1">
    <location>
        <begin position="1"/>
        <end position="27"/>
    </location>
</feature>
<name>A0AAE1BCG6_9GAST</name>
<accession>A0AAE1BCG6</accession>
<comment type="caution">
    <text evidence="2">The sequence shown here is derived from an EMBL/GenBank/DDBJ whole genome shotgun (WGS) entry which is preliminary data.</text>
</comment>